<name>A0A679K0G2_9HYPH</name>
<comment type="subcellular location">
    <subcellularLocation>
        <location evidence="1">Cell outer membrane</location>
    </subcellularLocation>
</comment>
<feature type="chain" id="PRO_5025678744" description="Outer membrane beta-barrel protein" evidence="5">
    <location>
        <begin position="33"/>
        <end position="592"/>
    </location>
</feature>
<feature type="signal peptide" evidence="5">
    <location>
        <begin position="1"/>
        <end position="32"/>
    </location>
</feature>
<dbReference type="GO" id="GO:0009279">
    <property type="term" value="C:cell outer membrane"/>
    <property type="evidence" value="ECO:0007669"/>
    <property type="project" value="UniProtKB-SubCell"/>
</dbReference>
<feature type="region of interest" description="Disordered" evidence="4">
    <location>
        <begin position="28"/>
        <end position="122"/>
    </location>
</feature>
<sequence length="592" mass="62411">MRAGPIAGWRRRGLHGLILTAAVALPGSQAEAQSSPTPRPATPTFGSTNPSSATGAGSTGGPTLRGSGPSGDASTGAASPSEGAVSQTDDGSAGTPARRRSLAPVARPATSAGNNRNPTDLLRLRAIPPRRFGVATTRPVRSIVQTPPPDLRLTPVIRNAVVGAPLPTPSPAPPPAPSLTLLPLAGIGTPGAFLGAALRRPLVVDEAYAPLGIKLGTFTFLPVFQQSVGYDTNPDQITANRAKGSLALRTEGELAFRSEGELAFRSDWSSHELAGELRGGYLDFPDNQAASRPNGAGTVRLRLDANRSTTVDVETRFLVETQRPGSPDINATLSNRPIVASYGTTIGVTETFNRLQVSLRGLIDRSEFESATLSNGAILNQSDRNLNQYGLRLRASYEISPVISPFVDVLADTRVYDLRTDSNGIRRNSDGITVTGGARVALTRFVSGEVSAGLQHRTYVDPGLKDLTAPIVNAALIWTASPLTTVRLNAATGIIETAVAGSSGVLTKAVTLEVQHDLLRNLSITLGGGYLASDYDRVNITERGFSATARLDYRFNRWLSMRGSYIYQQIDSSSAGSSFSANTWLLGLRVTP</sequence>
<proteinExistence type="predicted"/>
<evidence type="ECO:0000256" key="5">
    <source>
        <dbReference type="SAM" id="SignalP"/>
    </source>
</evidence>
<accession>A0A679K0G2</accession>
<evidence type="ECO:0008006" key="7">
    <source>
        <dbReference type="Google" id="ProtNLM"/>
    </source>
</evidence>
<evidence type="ECO:0000256" key="3">
    <source>
        <dbReference type="ARBA" id="ARBA00023237"/>
    </source>
</evidence>
<evidence type="ECO:0000256" key="1">
    <source>
        <dbReference type="ARBA" id="ARBA00004442"/>
    </source>
</evidence>
<reference evidence="6" key="1">
    <citation type="submission" date="2019-12" db="EMBL/GenBank/DDBJ databases">
        <authorList>
            <person name="Cremers G."/>
        </authorList>
    </citation>
    <scope>NUCLEOTIDE SEQUENCE</scope>
    <source>
        <strain evidence="6">Mbul2</strain>
    </source>
</reference>
<dbReference type="Pfam" id="PF10082">
    <property type="entry name" value="BBP2_2"/>
    <property type="match status" value="1"/>
</dbReference>
<organism evidence="6">
    <name type="scientific">Methylobacterium bullatum</name>
    <dbReference type="NCBI Taxonomy" id="570505"/>
    <lineage>
        <taxon>Bacteria</taxon>
        <taxon>Pseudomonadati</taxon>
        <taxon>Pseudomonadota</taxon>
        <taxon>Alphaproteobacteria</taxon>
        <taxon>Hyphomicrobiales</taxon>
        <taxon>Methylobacteriaceae</taxon>
        <taxon>Methylobacterium</taxon>
    </lineage>
</organism>
<dbReference type="InterPro" id="IPR018759">
    <property type="entry name" value="BBP2_2"/>
</dbReference>
<dbReference type="SUPFAM" id="SSF56935">
    <property type="entry name" value="Porins"/>
    <property type="match status" value="1"/>
</dbReference>
<feature type="compositionally biased region" description="Low complexity" evidence="4">
    <location>
        <begin position="46"/>
        <end position="56"/>
    </location>
</feature>
<dbReference type="InterPro" id="IPR036942">
    <property type="entry name" value="Beta-barrel_TonB_sf"/>
</dbReference>
<protein>
    <recommendedName>
        <fullName evidence="7">Outer membrane beta-barrel protein</fullName>
    </recommendedName>
</protein>
<keyword evidence="3" id="KW-0998">Cell outer membrane</keyword>
<keyword evidence="5" id="KW-0732">Signal</keyword>
<evidence type="ECO:0000256" key="4">
    <source>
        <dbReference type="SAM" id="MobiDB-lite"/>
    </source>
</evidence>
<dbReference type="EMBL" id="LR743511">
    <property type="protein sequence ID" value="CAA2144274.1"/>
    <property type="molecule type" value="Genomic_DNA"/>
</dbReference>
<feature type="compositionally biased region" description="Polar residues" evidence="4">
    <location>
        <begin position="72"/>
        <end position="90"/>
    </location>
</feature>
<dbReference type="Gene3D" id="2.40.170.20">
    <property type="entry name" value="TonB-dependent receptor, beta-barrel domain"/>
    <property type="match status" value="1"/>
</dbReference>
<evidence type="ECO:0000256" key="2">
    <source>
        <dbReference type="ARBA" id="ARBA00023136"/>
    </source>
</evidence>
<keyword evidence="2" id="KW-0472">Membrane</keyword>
<dbReference type="RefSeq" id="WP_339164088.1">
    <property type="nucleotide sequence ID" value="NZ_LR743511.1"/>
</dbReference>
<dbReference type="AlphaFoldDB" id="A0A679K0G2"/>
<gene>
    <name evidence="6" type="ORF">MBLL_03394</name>
</gene>
<evidence type="ECO:0000313" key="6">
    <source>
        <dbReference type="EMBL" id="CAA2144274.1"/>
    </source>
</evidence>